<comment type="caution">
    <text evidence="1">The sequence shown here is derived from an EMBL/GenBank/DDBJ whole genome shotgun (WGS) entry which is preliminary data.</text>
</comment>
<dbReference type="GeneID" id="92045615"/>
<evidence type="ECO:0000313" key="2">
    <source>
        <dbReference type="Proteomes" id="UP001433268"/>
    </source>
</evidence>
<protein>
    <submittedName>
        <fullName evidence="1">Uncharacterized protein</fullName>
    </submittedName>
</protein>
<proteinExistence type="predicted"/>
<dbReference type="EMBL" id="JAQQWN010000006">
    <property type="protein sequence ID" value="KAK8080422.1"/>
    <property type="molecule type" value="Genomic_DNA"/>
</dbReference>
<keyword evidence="2" id="KW-1185">Reference proteome</keyword>
<dbReference type="Proteomes" id="UP001433268">
    <property type="component" value="Unassembled WGS sequence"/>
</dbReference>
<organism evidence="1 2">
    <name type="scientific">Apiospora hydei</name>
    <dbReference type="NCBI Taxonomy" id="1337664"/>
    <lineage>
        <taxon>Eukaryota</taxon>
        <taxon>Fungi</taxon>
        <taxon>Dikarya</taxon>
        <taxon>Ascomycota</taxon>
        <taxon>Pezizomycotina</taxon>
        <taxon>Sordariomycetes</taxon>
        <taxon>Xylariomycetidae</taxon>
        <taxon>Amphisphaeriales</taxon>
        <taxon>Apiosporaceae</taxon>
        <taxon>Apiospora</taxon>
    </lineage>
</organism>
<gene>
    <name evidence="1" type="ORF">PG997_008240</name>
</gene>
<sequence length="61" mass="7089">MSSFQRSNVQKIPLTISVKSQFLGRRDVKGQVVRQEARAARMMARKQERQSWQNWVADPAT</sequence>
<dbReference type="RefSeq" id="XP_066667897.1">
    <property type="nucleotide sequence ID" value="XM_066812555.1"/>
</dbReference>
<name>A0ABR1WBM4_9PEZI</name>
<accession>A0ABR1WBM4</accession>
<evidence type="ECO:0000313" key="1">
    <source>
        <dbReference type="EMBL" id="KAK8080422.1"/>
    </source>
</evidence>
<reference evidence="1 2" key="1">
    <citation type="submission" date="2023-01" db="EMBL/GenBank/DDBJ databases">
        <title>Analysis of 21 Apiospora genomes using comparative genomics revels a genus with tremendous synthesis potential of carbohydrate active enzymes and secondary metabolites.</title>
        <authorList>
            <person name="Sorensen T."/>
        </authorList>
    </citation>
    <scope>NUCLEOTIDE SEQUENCE [LARGE SCALE GENOMIC DNA]</scope>
    <source>
        <strain evidence="1 2">CBS 114990</strain>
    </source>
</reference>